<dbReference type="PANTHER" id="PTHR40254">
    <property type="entry name" value="BLR0577 PROTEIN"/>
    <property type="match status" value="1"/>
</dbReference>
<reference evidence="2" key="1">
    <citation type="submission" date="2022-11" db="EMBL/GenBank/DDBJ databases">
        <title>Chromosomal genome sequence assembly and mating type (MAT) locus characterization of the leprose asexual lichenized fungus Lepraria neglecta (Nyl.) Erichsen.</title>
        <authorList>
            <person name="Allen J.L."/>
            <person name="Pfeffer B."/>
        </authorList>
    </citation>
    <scope>NUCLEOTIDE SEQUENCE</scope>
    <source>
        <strain evidence="2">Allen 5258</strain>
    </source>
</reference>
<dbReference type="InterPro" id="IPR036188">
    <property type="entry name" value="FAD/NAD-bd_sf"/>
</dbReference>
<comment type="caution">
    <text evidence="2">The sequence shown here is derived from an EMBL/GenBank/DDBJ whole genome shotgun (WGS) entry which is preliminary data.</text>
</comment>
<dbReference type="PANTHER" id="PTHR40254:SF1">
    <property type="entry name" value="BLR0577 PROTEIN"/>
    <property type="match status" value="1"/>
</dbReference>
<name>A0AAD9Z2H7_9LECA</name>
<organism evidence="2 3">
    <name type="scientific">Lepraria neglecta</name>
    <dbReference type="NCBI Taxonomy" id="209136"/>
    <lineage>
        <taxon>Eukaryota</taxon>
        <taxon>Fungi</taxon>
        <taxon>Dikarya</taxon>
        <taxon>Ascomycota</taxon>
        <taxon>Pezizomycotina</taxon>
        <taxon>Lecanoromycetes</taxon>
        <taxon>OSLEUM clade</taxon>
        <taxon>Lecanoromycetidae</taxon>
        <taxon>Lecanorales</taxon>
        <taxon>Lecanorineae</taxon>
        <taxon>Stereocaulaceae</taxon>
        <taxon>Lepraria</taxon>
    </lineage>
</organism>
<dbReference type="AlphaFoldDB" id="A0AAD9Z2H7"/>
<dbReference type="Pfam" id="PF13454">
    <property type="entry name" value="NAD_binding_9"/>
    <property type="match status" value="1"/>
</dbReference>
<protein>
    <recommendedName>
        <fullName evidence="1">FAD-dependent urate hydroxylase HpyO/Asp monooxygenase CreE-like FAD/NAD(P)-binding domain-containing protein</fullName>
    </recommendedName>
</protein>
<gene>
    <name evidence="2" type="ORF">OEA41_009701</name>
</gene>
<sequence>MILTSSSRYSVASGKNISQFTKAVGSFVIHSRCGITVDLRAAYRAVHTGTKNISREGQRLSWSPQLTLSKHAQIWPKPYSISLHPDGPANAQSNQIPSEIDLVVIGTGVRGVAVTMQIIEKAKQGKQIRSITLIEKGKSVGPGLAYSQACSNTILNMHADTIGLYTDEPKHFSQWMKSRYPGLDVKPFPTRCLYGTYLAELMDNAAEEAKRLGIVLGVVNGDISDLYRVGKLLEMSLPEGMKLQARNVVLAPWQFPFYFVRELKWHPWLPPLPLAK</sequence>
<evidence type="ECO:0000259" key="1">
    <source>
        <dbReference type="Pfam" id="PF13454"/>
    </source>
</evidence>
<proteinExistence type="predicted"/>
<dbReference type="InterPro" id="IPR052189">
    <property type="entry name" value="L-asp_N-monooxygenase_NS-form"/>
</dbReference>
<dbReference type="InterPro" id="IPR038732">
    <property type="entry name" value="HpyO/CreE_NAD-binding"/>
</dbReference>
<dbReference type="SUPFAM" id="SSF51905">
    <property type="entry name" value="FAD/NAD(P)-binding domain"/>
    <property type="match status" value="1"/>
</dbReference>
<evidence type="ECO:0000313" key="2">
    <source>
        <dbReference type="EMBL" id="KAK3170314.1"/>
    </source>
</evidence>
<accession>A0AAD9Z2H7</accession>
<feature type="domain" description="FAD-dependent urate hydroxylase HpyO/Asp monooxygenase CreE-like FAD/NAD(P)-binding" evidence="1">
    <location>
        <begin position="103"/>
        <end position="251"/>
    </location>
</feature>
<dbReference type="Proteomes" id="UP001276659">
    <property type="component" value="Unassembled WGS sequence"/>
</dbReference>
<dbReference type="EMBL" id="JASNWA010000009">
    <property type="protein sequence ID" value="KAK3170314.1"/>
    <property type="molecule type" value="Genomic_DNA"/>
</dbReference>
<evidence type="ECO:0000313" key="3">
    <source>
        <dbReference type="Proteomes" id="UP001276659"/>
    </source>
</evidence>
<keyword evidence="3" id="KW-1185">Reference proteome</keyword>